<dbReference type="RefSeq" id="WP_015208027.1">
    <property type="nucleotide sequence ID" value="NC_019757.1"/>
</dbReference>
<accession>K9WX37</accession>
<reference evidence="1 2" key="1">
    <citation type="submission" date="2012-06" db="EMBL/GenBank/DDBJ databases">
        <title>Finished chromosome of genome of Cylindrospermum stagnale PCC 7417.</title>
        <authorList>
            <consortium name="US DOE Joint Genome Institute"/>
            <person name="Gugger M."/>
            <person name="Coursin T."/>
            <person name="Rippka R."/>
            <person name="Tandeau De Marsac N."/>
            <person name="Huntemann M."/>
            <person name="Wei C.-L."/>
            <person name="Han J."/>
            <person name="Detter J.C."/>
            <person name="Han C."/>
            <person name="Tapia R."/>
            <person name="Chen A."/>
            <person name="Kyrpides N."/>
            <person name="Mavromatis K."/>
            <person name="Markowitz V."/>
            <person name="Szeto E."/>
            <person name="Ivanova N."/>
            <person name="Pagani I."/>
            <person name="Pati A."/>
            <person name="Goodwin L."/>
            <person name="Nordberg H.P."/>
            <person name="Cantor M.N."/>
            <person name="Hua S.X."/>
            <person name="Woyke T."/>
            <person name="Kerfeld C.A."/>
        </authorList>
    </citation>
    <scope>NUCLEOTIDE SEQUENCE [LARGE SCALE GENOMIC DNA]</scope>
    <source>
        <strain evidence="1 2">PCC 7417</strain>
    </source>
</reference>
<dbReference type="AlphaFoldDB" id="K9WX37"/>
<name>K9WX37_9NOST</name>
<dbReference type="Proteomes" id="UP000010475">
    <property type="component" value="Chromosome"/>
</dbReference>
<proteinExistence type="predicted"/>
<organism evidence="1 2">
    <name type="scientific">Cylindrospermum stagnale PCC 7417</name>
    <dbReference type="NCBI Taxonomy" id="56107"/>
    <lineage>
        <taxon>Bacteria</taxon>
        <taxon>Bacillati</taxon>
        <taxon>Cyanobacteriota</taxon>
        <taxon>Cyanophyceae</taxon>
        <taxon>Nostocales</taxon>
        <taxon>Nostocaceae</taxon>
        <taxon>Cylindrospermum</taxon>
    </lineage>
</organism>
<dbReference type="EMBL" id="CP003642">
    <property type="protein sequence ID" value="AFZ24773.1"/>
    <property type="molecule type" value="Genomic_DNA"/>
</dbReference>
<keyword evidence="2" id="KW-1185">Reference proteome</keyword>
<dbReference type="STRING" id="56107.Cylst_2567"/>
<gene>
    <name evidence="1" type="ORF">Cylst_2567</name>
</gene>
<evidence type="ECO:0000313" key="2">
    <source>
        <dbReference type="Proteomes" id="UP000010475"/>
    </source>
</evidence>
<dbReference type="HOGENOM" id="CLU_989439_0_0_3"/>
<protein>
    <submittedName>
        <fullName evidence="1">Uncharacterized protein</fullName>
    </submittedName>
</protein>
<sequence>MPFTVNDSVSPSNTPQTIIGAINALAYQVKSISGGATWKSTPPTTIQALSSSVGSQNGVFQSVGTVGQLNDIVQLKNGFSTLKIQAQRSNQQTDLYYLNWFPDTSLNPALTPGGLYFGYEQGGARLALNNSDLVLNRNNQFIGGISIINGNQMIFYIPSIEGLRLRTAGYSGHSIAISPYNGIKIYGFNGAAILFDIAENSGANLRNYNASFSCLTIHAASGQAVDLLQFKNISGVAKLGISNDFKINFPENSNSPTNASAPVGWVEVKINNQIAYLPAYK</sequence>
<evidence type="ECO:0000313" key="1">
    <source>
        <dbReference type="EMBL" id="AFZ24773.1"/>
    </source>
</evidence>
<dbReference type="KEGG" id="csg:Cylst_2567"/>